<dbReference type="HOGENOM" id="CLU_1724948_0_0_1"/>
<dbReference type="EMBL" id="BT069976">
    <property type="protein sequence ID" value="ACN36873.1"/>
    <property type="molecule type" value="mRNA"/>
</dbReference>
<proteinExistence type="evidence at transcript level"/>
<evidence type="ECO:0000313" key="2">
    <source>
        <dbReference type="EMBL" id="ACN36873.1"/>
    </source>
</evidence>
<organism evidence="2">
    <name type="scientific">Zea mays</name>
    <name type="common">Maize</name>
    <dbReference type="NCBI Taxonomy" id="4577"/>
    <lineage>
        <taxon>Eukaryota</taxon>
        <taxon>Viridiplantae</taxon>
        <taxon>Streptophyta</taxon>
        <taxon>Embryophyta</taxon>
        <taxon>Tracheophyta</taxon>
        <taxon>Spermatophyta</taxon>
        <taxon>Magnoliopsida</taxon>
        <taxon>Liliopsida</taxon>
        <taxon>Poales</taxon>
        <taxon>Poaceae</taxon>
        <taxon>PACMAD clade</taxon>
        <taxon>Panicoideae</taxon>
        <taxon>Andropogonodae</taxon>
        <taxon>Andropogoneae</taxon>
        <taxon>Tripsacinae</taxon>
        <taxon>Zea</taxon>
    </lineage>
</organism>
<reference evidence="2" key="1">
    <citation type="journal article" date="2009" name="PLoS Genet.">
        <title>Sequencing, mapping, and analysis of 27,455 maize full-length cDNAs.</title>
        <authorList>
            <person name="Soderlund C."/>
            <person name="Descour A."/>
            <person name="Kudrna D."/>
            <person name="Bomhoff M."/>
            <person name="Boyd L."/>
            <person name="Currie J."/>
            <person name="Angelova A."/>
            <person name="Collura K."/>
            <person name="Wissotski M."/>
            <person name="Ashley E."/>
            <person name="Morrow D."/>
            <person name="Fernandes J."/>
            <person name="Walbot V."/>
            <person name="Yu Y."/>
        </authorList>
    </citation>
    <scope>NUCLEOTIDE SEQUENCE</scope>
    <source>
        <strain evidence="2">B73</strain>
    </source>
</reference>
<dbReference type="AlphaFoldDB" id="C0PNV7"/>
<name>C0PNV7_MAIZE</name>
<sequence>MVSGSLRALPSALPASCSPSSASSSYLPCRGTPLCAARRARPALGFHLPACVPVCARRAPTARSCVYSFLALVPARVELSCRALAPSNRLLAVCAVEVPSPCALTSAAADSAIKFASAPCLARFAVGNFSTFQICATWSRLVVELLNPSSLA</sequence>
<evidence type="ECO:0000256" key="1">
    <source>
        <dbReference type="SAM" id="MobiDB-lite"/>
    </source>
</evidence>
<feature type="region of interest" description="Disordered" evidence="1">
    <location>
        <begin position="1"/>
        <end position="27"/>
    </location>
</feature>
<protein>
    <submittedName>
        <fullName evidence="2">Uncharacterized protein</fullName>
    </submittedName>
</protein>
<accession>C0PNV7</accession>